<protein>
    <recommendedName>
        <fullName evidence="12 21">Angiotensin-converting enzyme</fullName>
        <ecNumber evidence="21">3.4.-.-</ecNumber>
    </recommendedName>
</protein>
<feature type="disulfide bond" evidence="17">
    <location>
        <begin position="550"/>
        <end position="569"/>
    </location>
</feature>
<feature type="binding site" evidence="19">
    <location>
        <position position="393"/>
    </location>
    <ligand>
        <name>Zn(2+)</name>
        <dbReference type="ChEBI" id="CHEBI:29105"/>
        <label>2</label>
        <note>catalytic</note>
    </ligand>
</feature>
<feature type="glycosylation site" description="N-linked (GlcNAc...) asparagine" evidence="14">
    <location>
        <position position="63"/>
    </location>
</feature>
<feature type="disulfide bond" evidence="17 20">
    <location>
        <begin position="362"/>
        <end position="380"/>
    </location>
</feature>
<feature type="binding site" evidence="15">
    <location>
        <position position="534"/>
    </location>
    <ligand>
        <name>chloride</name>
        <dbReference type="ChEBI" id="CHEBI:17996"/>
        <label>1</label>
    </ligand>
</feature>
<dbReference type="PRINTS" id="PR00791">
    <property type="entry name" value="PEPDIPTASEA"/>
</dbReference>
<evidence type="ECO:0000256" key="2">
    <source>
        <dbReference type="ARBA" id="ARBA00022645"/>
    </source>
</evidence>
<keyword evidence="4 16" id="KW-0479">Metal-binding</keyword>
<feature type="active site" description="Proton donor 2" evidence="18">
    <location>
        <position position="525"/>
    </location>
</feature>
<dbReference type="GO" id="GO:0004180">
    <property type="term" value="F:carboxypeptidase activity"/>
    <property type="evidence" value="ECO:0007669"/>
    <property type="project" value="UniProtKB-KW"/>
</dbReference>
<accession>A0A1B6JIW0</accession>
<feature type="binding site" evidence="19">
    <location>
        <position position="397"/>
    </location>
    <ligand>
        <name>Zn(2+)</name>
        <dbReference type="ChEBI" id="CHEBI:29105"/>
        <label>2</label>
        <note>catalytic</note>
    </ligand>
</feature>
<sequence>WAAASSVTAAVVMAAVVMAVAAVNPEQDQDGEVEARNFVEYLNRETARRASIVSNAEWDYESNLNKDTLQKKLDVAAEFAAWEKEQWREVVKYPWKTFQDPSLRRQFKKFSILGTAALPEDKRARLDKVIAEMQQIYSTTKLRPWYPQQRGEGDGASDCNSREETIQLEPDLVQIFSSGTNDTCRLKYYWHGWHGAVGRTVKPLFEEYVELSNEAARLNNFSDTAAMWNDDFEMNDFEEQIYKLYQQILLLYKQLHAYVRHKLSLNYNTNDKEVIEKSGPLPAHLLGNMWAQEWASVYNMTVPYPGKVSLDVTPALIAQNYTPMKMFKLSEEFYTSLNLSAMTDIFWEKSIIEKPKDRDIVCHASAWDFYSDDDFRIKMCTRISLEDLKTVHHEMGHIQYFQQYKNQPYVFRNGANSGFHEAVGDTLALSVSTAEHLMKIGLVDPEAYVEDRQTDINSLYLMALEKVSFLPFAYVLDLWRWEIFRGNVTPSDYNCRYWKLRQDLQGIAPPVDRVEKDFDAGAKYHVIADVPYIRYFVSFIIQFQFHKAMCIKAGQYDPENPGAKPLHHCDVYQSTEAGNVMGEMLRMGSSKQWQDTIEVMTGQREMDARPLLEYFQPLYDWLVEENKRTGADIGWSNTHTINSCHNALQPEPTVEVKPTDDDCHYHFKEEIKVTVMKKEEEEEKEEVERTM</sequence>
<evidence type="ECO:0000256" key="18">
    <source>
        <dbReference type="PIRSR" id="PIRSR601548-6"/>
    </source>
</evidence>
<dbReference type="PANTHER" id="PTHR10514">
    <property type="entry name" value="ANGIOTENSIN-CONVERTING ENZYME"/>
    <property type="match status" value="1"/>
</dbReference>
<evidence type="ECO:0000256" key="11">
    <source>
        <dbReference type="ARBA" id="ARBA00036868"/>
    </source>
</evidence>
<keyword evidence="2 21" id="KW-0121">Carboxypeptidase</keyword>
<keyword evidence="9 17" id="KW-1015">Disulfide bond</keyword>
<keyword evidence="3 21" id="KW-0645">Protease</keyword>
<dbReference type="PANTHER" id="PTHR10514:SF44">
    <property type="entry name" value="ANGIOTENSIN-CONVERTING ENZYME-RELATED"/>
    <property type="match status" value="1"/>
</dbReference>
<evidence type="ECO:0000256" key="7">
    <source>
        <dbReference type="ARBA" id="ARBA00022833"/>
    </source>
</evidence>
<keyword evidence="10 14" id="KW-0325">Glycoprotein</keyword>
<dbReference type="CDD" id="cd06461">
    <property type="entry name" value="M2_ACE"/>
    <property type="match status" value="1"/>
</dbReference>
<keyword evidence="8 21" id="KW-0482">Metalloprotease</keyword>
<dbReference type="GO" id="GO:0005615">
    <property type="term" value="C:extracellular space"/>
    <property type="evidence" value="ECO:0007669"/>
    <property type="project" value="TreeGrafter"/>
</dbReference>
<feature type="binding site" evidence="19">
    <location>
        <position position="421"/>
    </location>
    <ligand>
        <name>Zn(2+)</name>
        <dbReference type="ChEBI" id="CHEBI:29105"/>
        <label>2</label>
        <note>catalytic</note>
    </ligand>
</feature>
<feature type="chain" id="PRO_5008585816" description="Angiotensin-converting enzyme" evidence="22">
    <location>
        <begin position="23"/>
        <end position="691"/>
    </location>
</feature>
<evidence type="ECO:0000256" key="9">
    <source>
        <dbReference type="ARBA" id="ARBA00023157"/>
    </source>
</evidence>
<dbReference type="GO" id="GO:0046872">
    <property type="term" value="F:metal ion binding"/>
    <property type="evidence" value="ECO:0007669"/>
    <property type="project" value="UniProtKB-KW"/>
</dbReference>
<feature type="active site" description="Proton acceptor 1" evidence="13">
    <location>
        <position position="394"/>
    </location>
</feature>
<proteinExistence type="inferred from homology"/>
<comment type="similarity">
    <text evidence="1 20 21">Belongs to the peptidase M2 family.</text>
</comment>
<dbReference type="EC" id="3.4.-.-" evidence="21"/>
<evidence type="ECO:0000256" key="20">
    <source>
        <dbReference type="PROSITE-ProRule" id="PRU01355"/>
    </source>
</evidence>
<comment type="caution">
    <text evidence="20">Lacks conserved residue(s) required for the propagation of feature annotation.</text>
</comment>
<evidence type="ECO:0000256" key="19">
    <source>
        <dbReference type="PIRSR" id="PIRSR601548-8"/>
    </source>
</evidence>
<dbReference type="PROSITE" id="PS52011">
    <property type="entry name" value="PEPTIDASE_M2"/>
    <property type="match status" value="1"/>
</dbReference>
<evidence type="ECO:0000256" key="8">
    <source>
        <dbReference type="ARBA" id="ARBA00023049"/>
    </source>
</evidence>
<keyword evidence="5 22" id="KW-0732">Signal</keyword>
<evidence type="ECO:0000256" key="5">
    <source>
        <dbReference type="ARBA" id="ARBA00022729"/>
    </source>
</evidence>
<feature type="non-terminal residue" evidence="23">
    <location>
        <position position="1"/>
    </location>
</feature>
<evidence type="ECO:0000313" key="23">
    <source>
        <dbReference type="EMBL" id="JAS99128.1"/>
    </source>
</evidence>
<feature type="active site" description="Proton donor 1" evidence="13">
    <location>
        <position position="525"/>
    </location>
</feature>
<feature type="binding site" evidence="16">
    <location>
        <position position="421"/>
    </location>
    <ligand>
        <name>Zn(2+)</name>
        <dbReference type="ChEBI" id="CHEBI:29105"/>
        <label>1</label>
        <note>catalytic</note>
    </ligand>
</feature>
<evidence type="ECO:0000256" key="13">
    <source>
        <dbReference type="PIRSR" id="PIRSR601548-1"/>
    </source>
</evidence>
<dbReference type="AlphaFoldDB" id="A0A1B6JIW0"/>
<dbReference type="Pfam" id="PF01401">
    <property type="entry name" value="Peptidase_M2"/>
    <property type="match status" value="1"/>
</dbReference>
<feature type="binding site" evidence="16">
    <location>
        <position position="393"/>
    </location>
    <ligand>
        <name>Zn(2+)</name>
        <dbReference type="ChEBI" id="CHEBI:29105"/>
        <label>1</label>
        <note>catalytic</note>
    </ligand>
</feature>
<keyword evidence="6 21" id="KW-0378">Hydrolase</keyword>
<dbReference type="SUPFAM" id="SSF55486">
    <property type="entry name" value="Metalloproteases ('zincins'), catalytic domain"/>
    <property type="match status" value="1"/>
</dbReference>
<gene>
    <name evidence="23" type="ORF">g.12299</name>
</gene>
<dbReference type="GO" id="GO:0006508">
    <property type="term" value="P:proteolysis"/>
    <property type="evidence" value="ECO:0007669"/>
    <property type="project" value="UniProtKB-KW"/>
</dbReference>
<name>A0A1B6JIW0_9HEMI</name>
<dbReference type="FunFam" id="1.10.1370.30:FF:000004">
    <property type="entry name" value="Angiotensin-converting enzyme"/>
    <property type="match status" value="1"/>
</dbReference>
<evidence type="ECO:0000256" key="14">
    <source>
        <dbReference type="PIRSR" id="PIRSR601548-10"/>
    </source>
</evidence>
<evidence type="ECO:0000256" key="21">
    <source>
        <dbReference type="RuleBase" id="RU361144"/>
    </source>
</evidence>
<organism evidence="23">
    <name type="scientific">Homalodisca liturata</name>
    <dbReference type="NCBI Taxonomy" id="320908"/>
    <lineage>
        <taxon>Eukaryota</taxon>
        <taxon>Metazoa</taxon>
        <taxon>Ecdysozoa</taxon>
        <taxon>Arthropoda</taxon>
        <taxon>Hexapoda</taxon>
        <taxon>Insecta</taxon>
        <taxon>Pterygota</taxon>
        <taxon>Neoptera</taxon>
        <taxon>Paraneoptera</taxon>
        <taxon>Hemiptera</taxon>
        <taxon>Auchenorrhyncha</taxon>
        <taxon>Membracoidea</taxon>
        <taxon>Cicadellidae</taxon>
        <taxon>Cicadellinae</taxon>
        <taxon>Proconiini</taxon>
        <taxon>Homalodisca</taxon>
    </lineage>
</organism>
<dbReference type="InterPro" id="IPR001548">
    <property type="entry name" value="Peptidase_M2"/>
</dbReference>
<evidence type="ECO:0000256" key="1">
    <source>
        <dbReference type="ARBA" id="ARBA00008139"/>
    </source>
</evidence>
<dbReference type="EMBL" id="GECU01008578">
    <property type="protein sequence ID" value="JAS99128.1"/>
    <property type="molecule type" value="Transcribed_RNA"/>
</dbReference>
<dbReference type="Gene3D" id="1.10.1370.30">
    <property type="match status" value="1"/>
</dbReference>
<evidence type="ECO:0000256" key="15">
    <source>
        <dbReference type="PIRSR" id="PIRSR601548-2"/>
    </source>
</evidence>
<evidence type="ECO:0000256" key="22">
    <source>
        <dbReference type="SAM" id="SignalP"/>
    </source>
</evidence>
<evidence type="ECO:0000256" key="4">
    <source>
        <dbReference type="ARBA" id="ARBA00022723"/>
    </source>
</evidence>
<comment type="cofactor">
    <cofactor evidence="21">
        <name>Zn(2+)</name>
        <dbReference type="ChEBI" id="CHEBI:29105"/>
    </cofactor>
    <text evidence="21">Binds 1 zinc ion per subunit.</text>
</comment>
<dbReference type="GO" id="GO:0005886">
    <property type="term" value="C:plasma membrane"/>
    <property type="evidence" value="ECO:0007669"/>
    <property type="project" value="TreeGrafter"/>
</dbReference>
<evidence type="ECO:0000256" key="6">
    <source>
        <dbReference type="ARBA" id="ARBA00022801"/>
    </source>
</evidence>
<evidence type="ECO:0000256" key="3">
    <source>
        <dbReference type="ARBA" id="ARBA00022670"/>
    </source>
</evidence>
<comment type="catalytic activity">
    <reaction evidence="11">
        <text>Release of a C-terminal dipeptide, oligopeptide-|-Xaa-Yaa, when Xaa is not Pro, and Yaa is neither Asp nor Glu. Thus, conversion of angiotensin I to angiotensin II, with increase in vasoconstrictor activity, but no action on angiotensin II.</text>
        <dbReference type="EC" id="3.4.15.1"/>
    </reaction>
</comment>
<feature type="active site" description="Proton acceptor 2" evidence="18">
    <location>
        <position position="394"/>
    </location>
</feature>
<dbReference type="GO" id="GO:0008241">
    <property type="term" value="F:peptidyl-dipeptidase activity"/>
    <property type="evidence" value="ECO:0007669"/>
    <property type="project" value="UniProtKB-EC"/>
</dbReference>
<feature type="signal peptide" evidence="22">
    <location>
        <begin position="1"/>
        <end position="22"/>
    </location>
</feature>
<dbReference type="GO" id="GO:0008237">
    <property type="term" value="F:metallopeptidase activity"/>
    <property type="evidence" value="ECO:0007669"/>
    <property type="project" value="UniProtKB-KW"/>
</dbReference>
<evidence type="ECO:0000256" key="17">
    <source>
        <dbReference type="PIRSR" id="PIRSR601548-4"/>
    </source>
</evidence>
<keyword evidence="7 16" id="KW-0862">Zinc</keyword>
<reference evidence="23" key="1">
    <citation type="submission" date="2015-11" db="EMBL/GenBank/DDBJ databases">
        <title>De novo transcriptome assembly of four potential Pierce s Disease insect vectors from Arizona vineyards.</title>
        <authorList>
            <person name="Tassone E.E."/>
        </authorList>
    </citation>
    <scope>NUCLEOTIDE SEQUENCE</scope>
</reference>
<feature type="binding site" evidence="16">
    <location>
        <position position="397"/>
    </location>
    <ligand>
        <name>Zn(2+)</name>
        <dbReference type="ChEBI" id="CHEBI:29105"/>
        <label>1</label>
        <note>catalytic</note>
    </ligand>
</feature>
<evidence type="ECO:0000256" key="10">
    <source>
        <dbReference type="ARBA" id="ARBA00023180"/>
    </source>
</evidence>
<evidence type="ECO:0000256" key="12">
    <source>
        <dbReference type="ARBA" id="ARBA00039858"/>
    </source>
</evidence>
<evidence type="ECO:0000256" key="16">
    <source>
        <dbReference type="PIRSR" id="PIRSR601548-3"/>
    </source>
</evidence>